<organism evidence="1 2">
    <name type="scientific">Halalkalibacter okhensis</name>
    <dbReference type="NCBI Taxonomy" id="333138"/>
    <lineage>
        <taxon>Bacteria</taxon>
        <taxon>Bacillati</taxon>
        <taxon>Bacillota</taxon>
        <taxon>Bacilli</taxon>
        <taxon>Bacillales</taxon>
        <taxon>Bacillaceae</taxon>
        <taxon>Halalkalibacter</taxon>
    </lineage>
</organism>
<proteinExistence type="predicted"/>
<evidence type="ECO:0000313" key="2">
    <source>
        <dbReference type="Proteomes" id="UP000030832"/>
    </source>
</evidence>
<sequence>MKKTTGINKVFSKPALRYVVRSLPDQDYKLNWNHEEDDSILSIYDYKSKQISVATFINGDQLIFKHLDSTNPKVISVFEEVLGIPLKNSEQKTFKTLYLEMDYHLMELNEYIQAKDHSNIKKTKAKLILLREKMEKFQSIE</sequence>
<keyword evidence="2" id="KW-1185">Reference proteome</keyword>
<dbReference type="RefSeq" id="WP_034628036.1">
    <property type="nucleotide sequence ID" value="NZ_JRJU01000008.1"/>
</dbReference>
<gene>
    <name evidence="1" type="ORF">LQ50_08875</name>
</gene>
<dbReference type="Proteomes" id="UP000030832">
    <property type="component" value="Unassembled WGS sequence"/>
</dbReference>
<protein>
    <submittedName>
        <fullName evidence="1">Uncharacterized protein</fullName>
    </submittedName>
</protein>
<dbReference type="STRING" id="333138.LQ50_08875"/>
<dbReference type="EMBL" id="JRJU01000008">
    <property type="protein sequence ID" value="KHF40618.1"/>
    <property type="molecule type" value="Genomic_DNA"/>
</dbReference>
<evidence type="ECO:0000313" key="1">
    <source>
        <dbReference type="EMBL" id="KHF40618.1"/>
    </source>
</evidence>
<accession>A0A0B0IDE6</accession>
<dbReference type="OrthoDB" id="9987819at2"/>
<reference evidence="1 2" key="1">
    <citation type="submission" date="2014-09" db="EMBL/GenBank/DDBJ databases">
        <title>Genome sequencing and annotation of Bacillus Okhensis strain Kh10-101T.</title>
        <authorList>
            <person name="Prakash J.S."/>
        </authorList>
    </citation>
    <scope>NUCLEOTIDE SEQUENCE [LARGE SCALE GENOMIC DNA]</scope>
    <source>
        <strain evidence="2">Kh10-101T</strain>
    </source>
</reference>
<dbReference type="AlphaFoldDB" id="A0A0B0IDE6"/>
<name>A0A0B0IDE6_9BACI</name>
<comment type="caution">
    <text evidence="1">The sequence shown here is derived from an EMBL/GenBank/DDBJ whole genome shotgun (WGS) entry which is preliminary data.</text>
</comment>